<comment type="similarity">
    <text evidence="2">Belongs to the peptidase S9A family.</text>
</comment>
<feature type="domain" description="Peptidase S9 prolyl oligopeptidase catalytic" evidence="7">
    <location>
        <begin position="495"/>
        <end position="710"/>
    </location>
</feature>
<evidence type="ECO:0000256" key="2">
    <source>
        <dbReference type="ARBA" id="ARBA00005228"/>
    </source>
</evidence>
<gene>
    <name evidence="9" type="ORF">KHA90_24105</name>
</gene>
<sequence length="717" mass="80968">MKKPNNYMFLALAILSCNRPRVIPAAALLPVKNYPHSEVIVHKDTYFGTVVEDPYQWLENNSSEETQAWISTQNTVTDKYLTYIPYRDAIKKRLQSAWNYEKYSVPFKVGEYTYFMKNKGLENQWVLYRKKDEKGTEQVFLDPNTFSKEGTTSITEFEFSEDGSLMAYQISENGSDWNKIAVMRVSDKSIVGDTLVDSKFTTLAWKGNEGFFYSTYSRSQNGKSLTEKTTQHQLRYHRLNTPQSSDILILGGSLMPRNYILGKVVGQGRYLIATLANSGYGNELLLKDLNEHDSKFVTVVGNLKDNHEVIDILDGKIYIRTDLNAPKGKLVIADISKPIPSQWRDVIPQSEEVLQVSFAGGKFFANYLKDAVTNIKQYNLNGKFEHEIKLPDIGSVATFGVNSKLEDKFLYYYFTSYIHPGSIYKYEISTGQSKLSNASTLKFEPKDYESKQVFYQSKDGTKVPMIITYKKNIKLDGTNPTLLHGYGGFNISVTPSFDIKNIILLEQGGVLAVANLRGGGEYGSAWHVAGTKMQKQNTFDDFIAAAEYLIKKKYTSSKRLAIVGESNGGLLIGAVMTQRPDLFKVAFPGVGVLDMLRFNKFTGGEGWTFDYGSPQQSKAMFQYLHNYSPYHALKQGVAYPATLVTTADHDDRVVPSHSFKFLARMQKVQKGPNPVLIRVTRNEGHGAGKSTANSIEEQADRWAFMFHNMGLSYKDYK</sequence>
<evidence type="ECO:0000256" key="6">
    <source>
        <dbReference type="ARBA" id="ARBA00022825"/>
    </source>
</evidence>
<dbReference type="SUPFAM" id="SSF53474">
    <property type="entry name" value="alpha/beta-Hydrolases"/>
    <property type="match status" value="1"/>
</dbReference>
<evidence type="ECO:0000313" key="9">
    <source>
        <dbReference type="EMBL" id="MBS7234092.1"/>
    </source>
</evidence>
<dbReference type="InterPro" id="IPR001375">
    <property type="entry name" value="Peptidase_S9_cat"/>
</dbReference>
<dbReference type="Pfam" id="PF02897">
    <property type="entry name" value="Peptidase_S9_N"/>
    <property type="match status" value="1"/>
</dbReference>
<dbReference type="PROSITE" id="PS00708">
    <property type="entry name" value="PRO_ENDOPEP_SER"/>
    <property type="match status" value="1"/>
</dbReference>
<evidence type="ECO:0000259" key="7">
    <source>
        <dbReference type="Pfam" id="PF00326"/>
    </source>
</evidence>
<keyword evidence="10" id="KW-1185">Reference proteome</keyword>
<name>A0ABS5PII2_9FLAO</name>
<dbReference type="Proteomes" id="UP000722625">
    <property type="component" value="Unassembled WGS sequence"/>
</dbReference>
<dbReference type="Pfam" id="PF00326">
    <property type="entry name" value="Peptidase_S9"/>
    <property type="match status" value="1"/>
</dbReference>
<protein>
    <recommendedName>
        <fullName evidence="3">prolyl oligopeptidase</fullName>
        <ecNumber evidence="3">3.4.21.26</ecNumber>
    </recommendedName>
</protein>
<dbReference type="Gene3D" id="2.130.10.120">
    <property type="entry name" value="Prolyl oligopeptidase, N-terminal domain"/>
    <property type="match status" value="1"/>
</dbReference>
<dbReference type="PRINTS" id="PR00862">
    <property type="entry name" value="PROLIGOPTASE"/>
</dbReference>
<evidence type="ECO:0000256" key="3">
    <source>
        <dbReference type="ARBA" id="ARBA00011897"/>
    </source>
</evidence>
<dbReference type="Gene3D" id="3.40.50.1820">
    <property type="entry name" value="alpha/beta hydrolase"/>
    <property type="match status" value="1"/>
</dbReference>
<comment type="catalytic activity">
    <reaction evidence="1">
        <text>Hydrolysis of Pro-|-Xaa &gt;&gt; Ala-|-Xaa in oligopeptides.</text>
        <dbReference type="EC" id="3.4.21.26"/>
    </reaction>
</comment>
<evidence type="ECO:0000256" key="1">
    <source>
        <dbReference type="ARBA" id="ARBA00001070"/>
    </source>
</evidence>
<reference evidence="9 10" key="1">
    <citation type="journal article" date="2018" name="Int. J. Syst. Evol. Microbiol.">
        <title>Flavobacterium chryseum sp. nov. and Flavobacterium psychroterrae sp. nov., novel environmental bacteria isolated from Antarctica.</title>
        <authorList>
            <person name="Kralova S."/>
            <person name="Svec P."/>
            <person name="Busse H.J."/>
            <person name="Stankova E."/>
            <person name="Vaczi P."/>
            <person name="Sedlacek I."/>
        </authorList>
    </citation>
    <scope>NUCLEOTIDE SEQUENCE [LARGE SCALE GENOMIC DNA]</scope>
    <source>
        <strain evidence="9 10">CCM 8827</strain>
    </source>
</reference>
<keyword evidence="6" id="KW-0720">Serine protease</keyword>
<dbReference type="InterPro" id="IPR023302">
    <property type="entry name" value="Pept_S9A_N"/>
</dbReference>
<accession>A0ABS5PII2</accession>
<evidence type="ECO:0000259" key="8">
    <source>
        <dbReference type="Pfam" id="PF02897"/>
    </source>
</evidence>
<dbReference type="PANTHER" id="PTHR42881">
    <property type="entry name" value="PROLYL ENDOPEPTIDASE"/>
    <property type="match status" value="1"/>
</dbReference>
<dbReference type="InterPro" id="IPR029058">
    <property type="entry name" value="AB_hydrolase_fold"/>
</dbReference>
<evidence type="ECO:0000256" key="5">
    <source>
        <dbReference type="ARBA" id="ARBA00022801"/>
    </source>
</evidence>
<dbReference type="RefSeq" id="WP_213307896.1">
    <property type="nucleotide sequence ID" value="NZ_JAGYVZ010000044.1"/>
</dbReference>
<comment type="caution">
    <text evidence="9">The sequence shown here is derived from an EMBL/GenBank/DDBJ whole genome shotgun (WGS) entry which is preliminary data.</text>
</comment>
<dbReference type="InterPro" id="IPR051167">
    <property type="entry name" value="Prolyl_oligopep/macrocyclase"/>
</dbReference>
<dbReference type="PANTHER" id="PTHR42881:SF2">
    <property type="entry name" value="PROLYL ENDOPEPTIDASE"/>
    <property type="match status" value="1"/>
</dbReference>
<keyword evidence="4" id="KW-0645">Protease</keyword>
<dbReference type="SUPFAM" id="SSF50993">
    <property type="entry name" value="Peptidase/esterase 'gauge' domain"/>
    <property type="match status" value="1"/>
</dbReference>
<evidence type="ECO:0000313" key="10">
    <source>
        <dbReference type="Proteomes" id="UP000722625"/>
    </source>
</evidence>
<proteinExistence type="inferred from homology"/>
<organism evidence="9 10">
    <name type="scientific">Flavobacterium psychroterrae</name>
    <dbReference type="NCBI Taxonomy" id="2133767"/>
    <lineage>
        <taxon>Bacteria</taxon>
        <taxon>Pseudomonadati</taxon>
        <taxon>Bacteroidota</taxon>
        <taxon>Flavobacteriia</taxon>
        <taxon>Flavobacteriales</taxon>
        <taxon>Flavobacteriaceae</taxon>
        <taxon>Flavobacterium</taxon>
    </lineage>
</organism>
<dbReference type="EMBL" id="JAGYVZ010000044">
    <property type="protein sequence ID" value="MBS7234092.1"/>
    <property type="molecule type" value="Genomic_DNA"/>
</dbReference>
<keyword evidence="5" id="KW-0378">Hydrolase</keyword>
<evidence type="ECO:0000256" key="4">
    <source>
        <dbReference type="ARBA" id="ARBA00022670"/>
    </source>
</evidence>
<dbReference type="InterPro" id="IPR002471">
    <property type="entry name" value="Pept_S9_AS"/>
</dbReference>
<dbReference type="PROSITE" id="PS51257">
    <property type="entry name" value="PROKAR_LIPOPROTEIN"/>
    <property type="match status" value="1"/>
</dbReference>
<feature type="domain" description="Peptidase S9A N-terminal" evidence="8">
    <location>
        <begin position="43"/>
        <end position="436"/>
    </location>
</feature>
<dbReference type="InterPro" id="IPR002470">
    <property type="entry name" value="Peptidase_S9A"/>
</dbReference>
<dbReference type="EC" id="3.4.21.26" evidence="3"/>